<dbReference type="InterPro" id="IPR000198">
    <property type="entry name" value="RhoGAP_dom"/>
</dbReference>
<evidence type="ECO:0000259" key="3">
    <source>
        <dbReference type="PROSITE" id="PS50003"/>
    </source>
</evidence>
<dbReference type="CDD" id="cd00159">
    <property type="entry name" value="RhoGAP"/>
    <property type="match status" value="1"/>
</dbReference>
<keyword evidence="1" id="KW-0343">GTPase activation</keyword>
<dbReference type="EMBL" id="JAOAOG010000276">
    <property type="protein sequence ID" value="KAJ6233477.1"/>
    <property type="molecule type" value="Genomic_DNA"/>
</dbReference>
<feature type="domain" description="PH" evidence="3">
    <location>
        <begin position="196"/>
        <end position="290"/>
    </location>
</feature>
<dbReference type="PROSITE" id="PS50003">
    <property type="entry name" value="PH_DOMAIN"/>
    <property type="match status" value="1"/>
</dbReference>
<name>A0ABQ8XNA0_9EUKA</name>
<feature type="domain" description="Rho-GAP" evidence="4">
    <location>
        <begin position="304"/>
        <end position="484"/>
    </location>
</feature>
<evidence type="ECO:0000256" key="1">
    <source>
        <dbReference type="ARBA" id="ARBA00022468"/>
    </source>
</evidence>
<dbReference type="InterPro" id="IPR011993">
    <property type="entry name" value="PH-like_dom_sf"/>
</dbReference>
<protein>
    <submittedName>
        <fullName evidence="5">Rho gtpase-activating protein 68f</fullName>
    </submittedName>
</protein>
<proteinExistence type="predicted"/>
<dbReference type="SMART" id="SM00324">
    <property type="entry name" value="RhoGAP"/>
    <property type="match status" value="1"/>
</dbReference>
<sequence length="508" mass="60133">MQQENEKKQTVTTKSLDYESFNQAVNDLKVSITFYNPDETFINKDTPIKETKNKNLSQNEKKQKQEKEKEKEKENEKENEKEQEQEKDQDQDQENENMILNETKKVIEQNQGNMQKEENQEKQEIEKKKKNNILFKLDSKTVKNESPIKLLKQNTLLILEEIDMEKNTNDLEFTTIKINERSQAKFNVNHFIDPNKNIKEGWLWKRGDTIKTWKKRYLRLFSNRIEYYENVSSEKPKGTIYLKNAKPGRTLIQKKRYILTLETPERIWFIDCKELKKRIEWLSEITRIIFYCNKKRVPKIIFGEPLELSMPREDSPLPSFLTNAFKFIEQNYLQVEGIFRKSGSTREMGVYQTAIMEGLEIDYSIENNPHNVTGLIKAWLTKLPEPLLTLKAILLLESNTDIDIEVLKNFFSEVPIQNIKVIVAFFDLLEKIIENEQFNKMDLGNLAIVFAPTFCGKLSDLVKAGCRSINSMDMSIIKYQITFFEVCYEFRNYLRHLLKINFGENEKK</sequence>
<gene>
    <name evidence="5" type="ORF">M0813_29782</name>
</gene>
<dbReference type="Pfam" id="PF00169">
    <property type="entry name" value="PH"/>
    <property type="match status" value="1"/>
</dbReference>
<keyword evidence="6" id="KW-1185">Reference proteome</keyword>
<dbReference type="Proteomes" id="UP001150062">
    <property type="component" value="Unassembled WGS sequence"/>
</dbReference>
<dbReference type="Gene3D" id="1.10.555.10">
    <property type="entry name" value="Rho GTPase activation protein"/>
    <property type="match status" value="1"/>
</dbReference>
<comment type="caution">
    <text evidence="5">The sequence shown here is derived from an EMBL/GenBank/DDBJ whole genome shotgun (WGS) entry which is preliminary data.</text>
</comment>
<evidence type="ECO:0000313" key="5">
    <source>
        <dbReference type="EMBL" id="KAJ6233477.1"/>
    </source>
</evidence>
<dbReference type="SUPFAM" id="SSF48350">
    <property type="entry name" value="GTPase activation domain, GAP"/>
    <property type="match status" value="1"/>
</dbReference>
<organism evidence="5 6">
    <name type="scientific">Anaeramoeba flamelloides</name>
    <dbReference type="NCBI Taxonomy" id="1746091"/>
    <lineage>
        <taxon>Eukaryota</taxon>
        <taxon>Metamonada</taxon>
        <taxon>Anaeramoebidae</taxon>
        <taxon>Anaeramoeba</taxon>
    </lineage>
</organism>
<feature type="region of interest" description="Disordered" evidence="2">
    <location>
        <begin position="1"/>
        <end position="20"/>
    </location>
</feature>
<reference evidence="5" key="1">
    <citation type="submission" date="2022-08" db="EMBL/GenBank/DDBJ databases">
        <title>Novel sulfate-reducing endosymbionts in the free-living metamonad Anaeramoeba.</title>
        <authorList>
            <person name="Jerlstrom-Hultqvist J."/>
            <person name="Cepicka I."/>
            <person name="Gallot-Lavallee L."/>
            <person name="Salas-Leiva D."/>
            <person name="Curtis B.A."/>
            <person name="Zahonova K."/>
            <person name="Pipaliya S."/>
            <person name="Dacks J."/>
            <person name="Roger A.J."/>
        </authorList>
    </citation>
    <scope>NUCLEOTIDE SEQUENCE</scope>
    <source>
        <strain evidence="5">Schooner1</strain>
    </source>
</reference>
<dbReference type="Pfam" id="PF00620">
    <property type="entry name" value="RhoGAP"/>
    <property type="match status" value="1"/>
</dbReference>
<feature type="region of interest" description="Disordered" evidence="2">
    <location>
        <begin position="38"/>
        <end position="94"/>
    </location>
</feature>
<evidence type="ECO:0000259" key="4">
    <source>
        <dbReference type="PROSITE" id="PS50238"/>
    </source>
</evidence>
<dbReference type="SUPFAM" id="SSF50729">
    <property type="entry name" value="PH domain-like"/>
    <property type="match status" value="1"/>
</dbReference>
<dbReference type="Gene3D" id="2.30.29.30">
    <property type="entry name" value="Pleckstrin-homology domain (PH domain)/Phosphotyrosine-binding domain (PTB)"/>
    <property type="match status" value="1"/>
</dbReference>
<evidence type="ECO:0000313" key="6">
    <source>
        <dbReference type="Proteomes" id="UP001150062"/>
    </source>
</evidence>
<feature type="compositionally biased region" description="Basic and acidic residues" evidence="2">
    <location>
        <begin position="46"/>
        <end position="90"/>
    </location>
</feature>
<dbReference type="InterPro" id="IPR008936">
    <property type="entry name" value="Rho_GTPase_activation_prot"/>
</dbReference>
<dbReference type="SMART" id="SM00233">
    <property type="entry name" value="PH"/>
    <property type="match status" value="1"/>
</dbReference>
<dbReference type="PANTHER" id="PTHR45808:SF2">
    <property type="entry name" value="RHO GTPASE-ACTIVATING PROTEIN 68F"/>
    <property type="match status" value="1"/>
</dbReference>
<evidence type="ECO:0000256" key="2">
    <source>
        <dbReference type="SAM" id="MobiDB-lite"/>
    </source>
</evidence>
<accession>A0ABQ8XNA0</accession>
<dbReference type="PROSITE" id="PS50238">
    <property type="entry name" value="RHOGAP"/>
    <property type="match status" value="1"/>
</dbReference>
<dbReference type="InterPro" id="IPR001849">
    <property type="entry name" value="PH_domain"/>
</dbReference>
<feature type="compositionally biased region" description="Polar residues" evidence="2">
    <location>
        <begin position="10"/>
        <end position="20"/>
    </location>
</feature>
<dbReference type="PANTHER" id="PTHR45808">
    <property type="entry name" value="RHO GTPASE-ACTIVATING PROTEIN 68F"/>
    <property type="match status" value="1"/>
</dbReference>